<evidence type="ECO:0000313" key="5">
    <source>
        <dbReference type="EMBL" id="PNZ67299.1"/>
    </source>
</evidence>
<evidence type="ECO:0000256" key="2">
    <source>
        <dbReference type="ARBA" id="ARBA00022898"/>
    </source>
</evidence>
<dbReference type="Gene3D" id="3.90.1150.10">
    <property type="entry name" value="Aspartate Aminotransferase, domain 1"/>
    <property type="match status" value="1"/>
</dbReference>
<dbReference type="InterPro" id="IPR016454">
    <property type="entry name" value="Cysteine_dSase"/>
</dbReference>
<dbReference type="EMBL" id="JAUHQC010000006">
    <property type="protein sequence ID" value="MDN4532809.1"/>
    <property type="molecule type" value="Genomic_DNA"/>
</dbReference>
<dbReference type="Pfam" id="PF00266">
    <property type="entry name" value="Aminotran_5"/>
    <property type="match status" value="1"/>
</dbReference>
<dbReference type="InterPro" id="IPR015424">
    <property type="entry name" value="PyrdxlP-dep_Trfase"/>
</dbReference>
<dbReference type="EMBL" id="PPQW01000033">
    <property type="protein sequence ID" value="PNZ67299.1"/>
    <property type="molecule type" value="Genomic_DNA"/>
</dbReference>
<comment type="cofactor">
    <cofactor evidence="1">
        <name>pyridoxal 5'-phosphate</name>
        <dbReference type="ChEBI" id="CHEBI:597326"/>
    </cofactor>
</comment>
<dbReference type="SUPFAM" id="SSF53383">
    <property type="entry name" value="PLP-dependent transferases"/>
    <property type="match status" value="1"/>
</dbReference>
<dbReference type="Proteomes" id="UP000242470">
    <property type="component" value="Unassembled WGS sequence"/>
</dbReference>
<keyword evidence="2" id="KW-0663">Pyridoxal phosphate</keyword>
<evidence type="ECO:0000313" key="4">
    <source>
        <dbReference type="EMBL" id="MDN4532809.1"/>
    </source>
</evidence>
<dbReference type="AlphaFoldDB" id="A0AAP8TT15"/>
<gene>
    <name evidence="5" type="ORF">CD158_06520</name>
    <name evidence="4" type="ORF">QYH67_04285</name>
</gene>
<dbReference type="PANTHER" id="PTHR11601">
    <property type="entry name" value="CYSTEINE DESULFURYLASE FAMILY MEMBER"/>
    <property type="match status" value="1"/>
</dbReference>
<sequence>MIYLDNAATTKPNHSVLETYIKANEAVYFNPNSPHKAGLQGEQLLQRAKNQITELFDITSEFDLIFTSGATESNNLAIKGIAYKKKDVADEIITSVLEHPSVLEVVRSLEDEGFTVKYVNVTEDGQIDTDHLQSLMTDRVGLVTCMHVNNIMGQVQPVEKVSEIVQQYPKAHLHVDAVQAIGKVPLYFDHVDSLSLSGHKFHGLKGQGLLFVRNLHQLTPIIHGGGQEYGLRSGTVNLPMNVAVVKALKHAVQDTETTNEKLAYFNQTLREFIQQYPGVYINSPKEAAPHILNISFPGVKGEVLVNAFSKYDIMISTTSACASKKATLNEVLLAMNVDKTRIEGSIRISMSSETSEEDIEAFKAQFENVYEEVKELLQK</sequence>
<dbReference type="InterPro" id="IPR015422">
    <property type="entry name" value="PyrdxlP-dep_Trfase_small"/>
</dbReference>
<dbReference type="GO" id="GO:0003824">
    <property type="term" value="F:catalytic activity"/>
    <property type="evidence" value="ECO:0007669"/>
    <property type="project" value="UniProtKB-ARBA"/>
</dbReference>
<dbReference type="RefSeq" id="WP_059107146.1">
    <property type="nucleotide sequence ID" value="NZ_AP024589.1"/>
</dbReference>
<proteinExistence type="predicted"/>
<reference evidence="5 6" key="1">
    <citation type="submission" date="2017-08" db="EMBL/GenBank/DDBJ databases">
        <title>Draft genome sequences of 64 type strains of genus Staph aureus.</title>
        <authorList>
            <person name="Cole K."/>
            <person name="Golubchik T."/>
            <person name="Russell J."/>
            <person name="Foster D."/>
            <person name="Llewelyn M."/>
            <person name="Wilson D."/>
            <person name="Crook D."/>
            <person name="Paul J."/>
        </authorList>
    </citation>
    <scope>NUCLEOTIDE SEQUENCE [LARGE SCALE GENOMIC DNA]</scope>
    <source>
        <strain evidence="5 6">NCTC 12101</strain>
    </source>
</reference>
<evidence type="ECO:0000259" key="3">
    <source>
        <dbReference type="Pfam" id="PF00266"/>
    </source>
</evidence>
<dbReference type="Gene3D" id="3.40.640.10">
    <property type="entry name" value="Type I PLP-dependent aspartate aminotransferase-like (Major domain)"/>
    <property type="match status" value="1"/>
</dbReference>
<evidence type="ECO:0000256" key="1">
    <source>
        <dbReference type="ARBA" id="ARBA00001933"/>
    </source>
</evidence>
<dbReference type="GeneID" id="64982002"/>
<evidence type="ECO:0000313" key="6">
    <source>
        <dbReference type="Proteomes" id="UP000242470"/>
    </source>
</evidence>
<reference evidence="4" key="2">
    <citation type="submission" date="2023-07" db="EMBL/GenBank/DDBJ databases">
        <title>Evaluation of the beneficial properties of pineapple isolates.</title>
        <authorList>
            <person name="Adefiranye O."/>
        </authorList>
    </citation>
    <scope>NUCLEOTIDE SEQUENCE</scope>
    <source>
        <strain evidence="4">PAPLE_T1</strain>
    </source>
</reference>
<dbReference type="PIRSF" id="PIRSF005572">
    <property type="entry name" value="NifS"/>
    <property type="match status" value="1"/>
</dbReference>
<accession>A0AAP8TT15</accession>
<dbReference type="InterPro" id="IPR000192">
    <property type="entry name" value="Aminotrans_V_dom"/>
</dbReference>
<dbReference type="Proteomes" id="UP001171687">
    <property type="component" value="Unassembled WGS sequence"/>
</dbReference>
<dbReference type="PANTHER" id="PTHR11601:SF50">
    <property type="entry name" value="CYSTEINE DESULFURASE ISCS 2-RELATED"/>
    <property type="match status" value="1"/>
</dbReference>
<organism evidence="5 6">
    <name type="scientific">Staphylococcus auricularis</name>
    <dbReference type="NCBI Taxonomy" id="29379"/>
    <lineage>
        <taxon>Bacteria</taxon>
        <taxon>Bacillati</taxon>
        <taxon>Bacillota</taxon>
        <taxon>Bacilli</taxon>
        <taxon>Bacillales</taxon>
        <taxon>Staphylococcaceae</taxon>
        <taxon>Staphylococcus</taxon>
    </lineage>
</organism>
<name>A0AAP8TT15_9STAP</name>
<protein>
    <submittedName>
        <fullName evidence="4 5">Cysteine desulfurase</fullName>
    </submittedName>
</protein>
<comment type="caution">
    <text evidence="5">The sequence shown here is derived from an EMBL/GenBank/DDBJ whole genome shotgun (WGS) entry which is preliminary data.</text>
</comment>
<feature type="domain" description="Aminotransferase class V" evidence="3">
    <location>
        <begin position="2"/>
        <end position="362"/>
    </location>
</feature>
<dbReference type="InterPro" id="IPR015421">
    <property type="entry name" value="PyrdxlP-dep_Trfase_major"/>
</dbReference>